<dbReference type="EMBL" id="OOIP01000001">
    <property type="protein sequence ID" value="SPO35124.1"/>
    <property type="molecule type" value="Genomic_DNA"/>
</dbReference>
<accession>A0A5C3ES32</accession>
<reference evidence="1 2" key="1">
    <citation type="submission" date="2018-03" db="EMBL/GenBank/DDBJ databases">
        <authorList>
            <person name="Guldener U."/>
        </authorList>
    </citation>
    <scope>NUCLEOTIDE SEQUENCE [LARGE SCALE GENOMIC DNA]</scope>
    <source>
        <strain evidence="1 2">DAOM196992</strain>
    </source>
</reference>
<name>A0A5C3ES32_9BASI</name>
<sequence length="281" mass="30734">MSQACAVLAFPSEASNIIYNCLASYSQFTLLMLIKCPHCRLIFRGKLGANGKVLKSVEELLQSSLREFRGITNEPLFLSAAPGLGGLAEPPRPLSEQNMLIALQQMYNGAGLSRSRVYVWRQAKGDKAWIVLGREAAREAFHHQEGKKKDHSYTSYSSGLASLLVSEIMMDKFTRSLELASCVQHHQFPHAVAVAIKSQQEHEMDTEASTAAAASIGKTECGHLHQVPTLHDKHALLASLLLPVFLQSVVLLNLNAFWLAVQQGLLACLQQQPQTLASAGC</sequence>
<gene>
    <name evidence="1" type="ORF">PSFLO_00595</name>
</gene>
<keyword evidence="2" id="KW-1185">Reference proteome</keyword>
<proteinExistence type="predicted"/>
<dbReference type="AlphaFoldDB" id="A0A5C3ES32"/>
<evidence type="ECO:0000313" key="2">
    <source>
        <dbReference type="Proteomes" id="UP000323386"/>
    </source>
</evidence>
<evidence type="ECO:0000313" key="1">
    <source>
        <dbReference type="EMBL" id="SPO35124.1"/>
    </source>
</evidence>
<organism evidence="1 2">
    <name type="scientific">Pseudozyma flocculosa</name>
    <dbReference type="NCBI Taxonomy" id="84751"/>
    <lineage>
        <taxon>Eukaryota</taxon>
        <taxon>Fungi</taxon>
        <taxon>Dikarya</taxon>
        <taxon>Basidiomycota</taxon>
        <taxon>Ustilaginomycotina</taxon>
        <taxon>Ustilaginomycetes</taxon>
        <taxon>Ustilaginales</taxon>
        <taxon>Ustilaginaceae</taxon>
        <taxon>Pseudozyma</taxon>
    </lineage>
</organism>
<protein>
    <submittedName>
        <fullName evidence="1">Uncharacterized protein</fullName>
    </submittedName>
</protein>
<dbReference type="Proteomes" id="UP000323386">
    <property type="component" value="Unassembled WGS sequence"/>
</dbReference>